<dbReference type="PROSITE" id="PS50936">
    <property type="entry name" value="ENGC_GTPASE"/>
    <property type="match status" value="1"/>
</dbReference>
<feature type="compositionally biased region" description="Basic and acidic residues" evidence="11">
    <location>
        <begin position="331"/>
        <end position="345"/>
    </location>
</feature>
<evidence type="ECO:0000313" key="15">
    <source>
        <dbReference type="Proteomes" id="UP000826300"/>
    </source>
</evidence>
<evidence type="ECO:0000256" key="3">
    <source>
        <dbReference type="ARBA" id="ARBA00022723"/>
    </source>
</evidence>
<accession>A0A8G0ZWD1</accession>
<comment type="subcellular location">
    <subcellularLocation>
        <location evidence="10">Cytoplasm</location>
    </subcellularLocation>
</comment>
<protein>
    <recommendedName>
        <fullName evidence="10">Small ribosomal subunit biogenesis GTPase RsgA</fullName>
        <ecNumber evidence="10">3.6.1.-</ecNumber>
    </recommendedName>
</protein>
<evidence type="ECO:0000256" key="11">
    <source>
        <dbReference type="SAM" id="MobiDB-lite"/>
    </source>
</evidence>
<feature type="binding site" evidence="10">
    <location>
        <begin position="141"/>
        <end position="144"/>
    </location>
    <ligand>
        <name>GTP</name>
        <dbReference type="ChEBI" id="CHEBI:37565"/>
    </ligand>
</feature>
<proteinExistence type="inferred from homology"/>
<evidence type="ECO:0000256" key="9">
    <source>
        <dbReference type="ARBA" id="ARBA00023134"/>
    </source>
</evidence>
<comment type="similarity">
    <text evidence="10">Belongs to the TRAFAC class YlqF/YawG GTPase family. RsgA subfamily.</text>
</comment>
<dbReference type="NCBIfam" id="TIGR00157">
    <property type="entry name" value="ribosome small subunit-dependent GTPase A"/>
    <property type="match status" value="1"/>
</dbReference>
<dbReference type="InterPro" id="IPR030378">
    <property type="entry name" value="G_CP_dom"/>
</dbReference>
<dbReference type="Gene3D" id="3.40.50.300">
    <property type="entry name" value="P-loop containing nucleotide triphosphate hydrolases"/>
    <property type="match status" value="1"/>
</dbReference>
<dbReference type="EC" id="3.6.1.-" evidence="10"/>
<keyword evidence="4 10" id="KW-0699">rRNA-binding</keyword>
<keyword evidence="9 10" id="KW-0342">GTP-binding</keyword>
<evidence type="ECO:0000256" key="10">
    <source>
        <dbReference type="HAMAP-Rule" id="MF_01820"/>
    </source>
</evidence>
<dbReference type="PANTHER" id="PTHR32120:SF10">
    <property type="entry name" value="SMALL RIBOSOMAL SUBUNIT BIOGENESIS GTPASE RSGA"/>
    <property type="match status" value="1"/>
</dbReference>
<evidence type="ECO:0000256" key="7">
    <source>
        <dbReference type="ARBA" id="ARBA00022833"/>
    </source>
</evidence>
<gene>
    <name evidence="10 14" type="primary">rsgA</name>
    <name evidence="14" type="ORF">JO391_19830</name>
</gene>
<keyword evidence="1 10" id="KW-0963">Cytoplasm</keyword>
<dbReference type="InterPro" id="IPR010914">
    <property type="entry name" value="RsgA_GTPase_dom"/>
</dbReference>
<dbReference type="Pfam" id="PF03193">
    <property type="entry name" value="RsgA_GTPase"/>
    <property type="match status" value="1"/>
</dbReference>
<comment type="cofactor">
    <cofactor evidence="10">
        <name>Zn(2+)</name>
        <dbReference type="ChEBI" id="CHEBI:29105"/>
    </cofactor>
    <text evidence="10">Binds 1 zinc ion per subunit.</text>
</comment>
<keyword evidence="3 10" id="KW-0479">Metal-binding</keyword>
<organism evidence="14 15">
    <name type="scientific">Neotabrizicola shimadae</name>
    <dbReference type="NCBI Taxonomy" id="2807096"/>
    <lineage>
        <taxon>Bacteria</taxon>
        <taxon>Pseudomonadati</taxon>
        <taxon>Pseudomonadota</taxon>
        <taxon>Alphaproteobacteria</taxon>
        <taxon>Rhodobacterales</taxon>
        <taxon>Paracoccaceae</taxon>
        <taxon>Neotabrizicola</taxon>
    </lineage>
</organism>
<dbReference type="KEGG" id="nsm:JO391_19830"/>
<dbReference type="InterPro" id="IPR027417">
    <property type="entry name" value="P-loop_NTPase"/>
</dbReference>
<evidence type="ECO:0000313" key="14">
    <source>
        <dbReference type="EMBL" id="QYZ69908.1"/>
    </source>
</evidence>
<feature type="domain" description="EngC GTPase" evidence="12">
    <location>
        <begin position="102"/>
        <end position="247"/>
    </location>
</feature>
<dbReference type="GO" id="GO:0046872">
    <property type="term" value="F:metal ion binding"/>
    <property type="evidence" value="ECO:0007669"/>
    <property type="project" value="UniProtKB-KW"/>
</dbReference>
<keyword evidence="7 10" id="KW-0862">Zinc</keyword>
<dbReference type="CDD" id="cd01854">
    <property type="entry name" value="YjeQ_EngC"/>
    <property type="match status" value="1"/>
</dbReference>
<feature type="binding site" evidence="10">
    <location>
        <position position="277"/>
    </location>
    <ligand>
        <name>Zn(2+)</name>
        <dbReference type="ChEBI" id="CHEBI:29105"/>
    </ligand>
</feature>
<feature type="domain" description="CP-type G" evidence="13">
    <location>
        <begin position="96"/>
        <end position="249"/>
    </location>
</feature>
<dbReference type="RefSeq" id="WP_220662124.1">
    <property type="nucleotide sequence ID" value="NZ_CP069370.1"/>
</dbReference>
<dbReference type="Gene3D" id="1.10.40.50">
    <property type="entry name" value="Probable gtpase engc, domain 3"/>
    <property type="match status" value="1"/>
</dbReference>
<evidence type="ECO:0000259" key="12">
    <source>
        <dbReference type="PROSITE" id="PS50936"/>
    </source>
</evidence>
<keyword evidence="5 10" id="KW-0547">Nucleotide-binding</keyword>
<sequence length="345" mass="36879">MTLTLAGLGWSAHFLSQLDPSEIGHLRPARVAAVHRDRIETLTETGPLGLVLPASLSTADLAVGDWVLAEAEVPRVARLLDRHSDLHRRAPGSDATRQLIAANLDGLAIVSSCNAEYSTARLERYLALARSAGISPVVVLTKADLADPAPWLDEAVRAARDAPVLAVDARDPASVARLADWCGRGHTLGLVGSSGVGKSTLAATLTGQALATAGTSELKDKGRHTTTSRQLVPTLGGGWLIDTPGMRELQLADAAEGIAATFDDIEALAADCRFSDCAHEGEPGCAVARAVEDGTLDPARLNRWRKLKREDRFNAMSLAEARARSRAFGRKTRDIGRQKEERNRW</sequence>
<dbReference type="GO" id="GO:0003924">
    <property type="term" value="F:GTPase activity"/>
    <property type="evidence" value="ECO:0007669"/>
    <property type="project" value="UniProtKB-UniRule"/>
</dbReference>
<dbReference type="AlphaFoldDB" id="A0A8G0ZWD1"/>
<feature type="binding site" evidence="10">
    <location>
        <begin position="192"/>
        <end position="200"/>
    </location>
    <ligand>
        <name>GTP</name>
        <dbReference type="ChEBI" id="CHEBI:37565"/>
    </ligand>
</feature>
<dbReference type="Proteomes" id="UP000826300">
    <property type="component" value="Chromosome"/>
</dbReference>
<evidence type="ECO:0000256" key="4">
    <source>
        <dbReference type="ARBA" id="ARBA00022730"/>
    </source>
</evidence>
<evidence type="ECO:0000256" key="2">
    <source>
        <dbReference type="ARBA" id="ARBA00022517"/>
    </source>
</evidence>
<dbReference type="GO" id="GO:0005737">
    <property type="term" value="C:cytoplasm"/>
    <property type="evidence" value="ECO:0007669"/>
    <property type="project" value="UniProtKB-SubCell"/>
</dbReference>
<keyword evidence="6 10" id="KW-0378">Hydrolase</keyword>
<dbReference type="EMBL" id="CP069370">
    <property type="protein sequence ID" value="QYZ69908.1"/>
    <property type="molecule type" value="Genomic_DNA"/>
</dbReference>
<dbReference type="InterPro" id="IPR004881">
    <property type="entry name" value="Ribosome_biogen_GTPase_RsgA"/>
</dbReference>
<dbReference type="HAMAP" id="MF_01820">
    <property type="entry name" value="GTPase_RsgA"/>
    <property type="match status" value="1"/>
</dbReference>
<feature type="binding site" evidence="10">
    <location>
        <position position="279"/>
    </location>
    <ligand>
        <name>Zn(2+)</name>
        <dbReference type="ChEBI" id="CHEBI:29105"/>
    </ligand>
</feature>
<dbReference type="SUPFAM" id="SSF52540">
    <property type="entry name" value="P-loop containing nucleoside triphosphate hydrolases"/>
    <property type="match status" value="1"/>
</dbReference>
<evidence type="ECO:0000256" key="6">
    <source>
        <dbReference type="ARBA" id="ARBA00022801"/>
    </source>
</evidence>
<keyword evidence="8 10" id="KW-0694">RNA-binding</keyword>
<dbReference type="PANTHER" id="PTHR32120">
    <property type="entry name" value="SMALL RIBOSOMAL SUBUNIT BIOGENESIS GTPASE RSGA"/>
    <property type="match status" value="1"/>
</dbReference>
<name>A0A8G0ZWD1_9RHOB</name>
<feature type="binding site" evidence="10">
    <location>
        <position position="285"/>
    </location>
    <ligand>
        <name>Zn(2+)</name>
        <dbReference type="ChEBI" id="CHEBI:29105"/>
    </ligand>
</feature>
<comment type="subunit">
    <text evidence="10">Monomer. Associates with 30S ribosomal subunit, binds 16S rRNA.</text>
</comment>
<feature type="region of interest" description="Disordered" evidence="11">
    <location>
        <begin position="325"/>
        <end position="345"/>
    </location>
</feature>
<feature type="binding site" evidence="10">
    <location>
        <position position="272"/>
    </location>
    <ligand>
        <name>Zn(2+)</name>
        <dbReference type="ChEBI" id="CHEBI:29105"/>
    </ligand>
</feature>
<dbReference type="GO" id="GO:0042274">
    <property type="term" value="P:ribosomal small subunit biogenesis"/>
    <property type="evidence" value="ECO:0007669"/>
    <property type="project" value="UniProtKB-UniRule"/>
</dbReference>
<reference evidence="14" key="1">
    <citation type="submission" date="2021-02" db="EMBL/GenBank/DDBJ databases">
        <title>Rhodobacter shimadae sp. nov., an aerobic anoxygenic phototrophic bacterium isolated from a hot spring.</title>
        <authorList>
            <person name="Muramatsu S."/>
            <person name="Haruta S."/>
            <person name="Hirose S."/>
            <person name="Hanada S."/>
        </authorList>
    </citation>
    <scope>NUCLEOTIDE SEQUENCE</scope>
    <source>
        <strain evidence="14">N10</strain>
    </source>
</reference>
<dbReference type="PROSITE" id="PS51721">
    <property type="entry name" value="G_CP"/>
    <property type="match status" value="1"/>
</dbReference>
<evidence type="ECO:0000256" key="8">
    <source>
        <dbReference type="ARBA" id="ARBA00022884"/>
    </source>
</evidence>
<evidence type="ECO:0000259" key="13">
    <source>
        <dbReference type="PROSITE" id="PS51721"/>
    </source>
</evidence>
<dbReference type="GO" id="GO:0019843">
    <property type="term" value="F:rRNA binding"/>
    <property type="evidence" value="ECO:0007669"/>
    <property type="project" value="UniProtKB-KW"/>
</dbReference>
<keyword evidence="2 10" id="KW-0690">Ribosome biogenesis</keyword>
<evidence type="ECO:0000256" key="5">
    <source>
        <dbReference type="ARBA" id="ARBA00022741"/>
    </source>
</evidence>
<keyword evidence="15" id="KW-1185">Reference proteome</keyword>
<dbReference type="GO" id="GO:0005525">
    <property type="term" value="F:GTP binding"/>
    <property type="evidence" value="ECO:0007669"/>
    <property type="project" value="UniProtKB-UniRule"/>
</dbReference>
<evidence type="ECO:0000256" key="1">
    <source>
        <dbReference type="ARBA" id="ARBA00022490"/>
    </source>
</evidence>
<comment type="function">
    <text evidence="10">One of several proteins that assist in the late maturation steps of the functional core of the 30S ribosomal subunit. Helps release RbfA from mature subunits. May play a role in the assembly of ribosomal proteins into the subunit. Circularly permuted GTPase that catalyzes slow GTP hydrolysis, GTPase activity is stimulated by the 30S ribosomal subunit.</text>
</comment>